<feature type="region of interest" description="Disordered" evidence="1">
    <location>
        <begin position="26"/>
        <end position="48"/>
    </location>
</feature>
<sequence length="48" mass="5725">MEKAMHKSHGMGYEEYSRSHVNRLEVEKRREEQHQKSKQIVSNLPMIG</sequence>
<reference evidence="3 5" key="2">
    <citation type="submission" date="2019-06" db="EMBL/GenBank/DDBJ databases">
        <title>Genome sequence analysis of &gt;100 Bacillus licheniformis strains suggests intrinsic resistance to this species.</title>
        <authorList>
            <person name="Wels M."/>
            <person name="Siezen R.J."/>
            <person name="Johansen E."/>
            <person name="Stuer-Lauridsen B."/>
            <person name="Bjerre K."/>
            <person name="Nielsen B.K.K."/>
        </authorList>
    </citation>
    <scope>NUCLEOTIDE SEQUENCE [LARGE SCALE GENOMIC DNA]</scope>
    <source>
        <strain evidence="3 5">BAC-15381</strain>
    </source>
</reference>
<dbReference type="Pfam" id="PF26149">
    <property type="entry name" value="YuzK"/>
    <property type="match status" value="1"/>
</dbReference>
<evidence type="ECO:0000313" key="2">
    <source>
        <dbReference type="EMBL" id="OLF98537.1"/>
    </source>
</evidence>
<dbReference type="RefSeq" id="WP_023856212.1">
    <property type="nucleotide sequence ID" value="NZ_CP104093.1"/>
</dbReference>
<dbReference type="EMBL" id="LKPO01000001">
    <property type="protein sequence ID" value="OLF98537.1"/>
    <property type="molecule type" value="Genomic_DNA"/>
</dbReference>
<proteinExistence type="predicted"/>
<comment type="caution">
    <text evidence="2">The sequence shown here is derived from an EMBL/GenBank/DDBJ whole genome shotgun (WGS) entry which is preliminary data.</text>
</comment>
<gene>
    <name evidence="2" type="ORF">B4121_0064</name>
    <name evidence="3" type="ORF">CHCC15381_3807</name>
</gene>
<evidence type="ECO:0000313" key="4">
    <source>
        <dbReference type="Proteomes" id="UP000185604"/>
    </source>
</evidence>
<reference evidence="2 4" key="1">
    <citation type="journal article" date="2016" name="Front. Microbiol.">
        <title>High-Level Heat Resistance of Spores of Bacillus amyloliquefaciens and Bacillus licheniformis Results from the Presence of a spoVA Operon in a Tn1546 Transposon.</title>
        <authorList>
            <person name="Berendsen E.M."/>
            <person name="Koning R.A."/>
            <person name="Boekhorst J."/>
            <person name="de Jong A."/>
            <person name="Kuipers O.P."/>
            <person name="Wells-Bennik M.H."/>
        </authorList>
    </citation>
    <scope>NUCLEOTIDE SEQUENCE [LARGE SCALE GENOMIC DNA]</scope>
    <source>
        <strain evidence="2 4">B4121</strain>
    </source>
</reference>
<evidence type="ECO:0000256" key="1">
    <source>
        <dbReference type="SAM" id="MobiDB-lite"/>
    </source>
</evidence>
<evidence type="ECO:0000313" key="5">
    <source>
        <dbReference type="Proteomes" id="UP000429980"/>
    </source>
</evidence>
<dbReference type="Proteomes" id="UP000429980">
    <property type="component" value="Unassembled WGS sequence"/>
</dbReference>
<dbReference type="EMBL" id="NILF01000061">
    <property type="protein sequence ID" value="TWL35425.1"/>
    <property type="molecule type" value="Genomic_DNA"/>
</dbReference>
<feature type="compositionally biased region" description="Basic and acidic residues" evidence="1">
    <location>
        <begin position="26"/>
        <end position="35"/>
    </location>
</feature>
<dbReference type="AlphaFoldDB" id="A0A6I7TLE9"/>
<evidence type="ECO:0000313" key="3">
    <source>
        <dbReference type="EMBL" id="TWL35425.1"/>
    </source>
</evidence>
<organism evidence="2 4">
    <name type="scientific">Bacillus paralicheniformis</name>
    <dbReference type="NCBI Taxonomy" id="1648923"/>
    <lineage>
        <taxon>Bacteria</taxon>
        <taxon>Bacillati</taxon>
        <taxon>Bacillota</taxon>
        <taxon>Bacilli</taxon>
        <taxon>Bacillales</taxon>
        <taxon>Bacillaceae</taxon>
        <taxon>Bacillus</taxon>
    </lineage>
</organism>
<dbReference type="Proteomes" id="UP000185604">
    <property type="component" value="Unassembled WGS sequence"/>
</dbReference>
<protein>
    <submittedName>
        <fullName evidence="2">Uncharacterized protein</fullName>
    </submittedName>
</protein>
<keyword evidence="5" id="KW-1185">Reference proteome</keyword>
<dbReference type="InterPro" id="IPR058676">
    <property type="entry name" value="YuzK"/>
</dbReference>
<accession>A0A6I7TLE9</accession>
<name>A0A6I7TLE9_9BACI</name>